<reference evidence="2" key="1">
    <citation type="journal article" date="2021" name="PeerJ">
        <title>Extensive microbial diversity within the chicken gut microbiome revealed by metagenomics and culture.</title>
        <authorList>
            <person name="Gilroy R."/>
            <person name="Ravi A."/>
            <person name="Getino M."/>
            <person name="Pursley I."/>
            <person name="Horton D.L."/>
            <person name="Alikhan N.F."/>
            <person name="Baker D."/>
            <person name="Gharbi K."/>
            <person name="Hall N."/>
            <person name="Watson M."/>
            <person name="Adriaenssens E.M."/>
            <person name="Foster-Nyarko E."/>
            <person name="Jarju S."/>
            <person name="Secka A."/>
            <person name="Antonio M."/>
            <person name="Oren A."/>
            <person name="Chaudhuri R.R."/>
            <person name="La Ragione R."/>
            <person name="Hildebrand F."/>
            <person name="Pallen M.J."/>
        </authorList>
    </citation>
    <scope>NUCLEOTIDE SEQUENCE</scope>
    <source>
        <strain evidence="2">ChiGjej1B1-98</strain>
    </source>
</reference>
<feature type="compositionally biased region" description="Acidic residues" evidence="1">
    <location>
        <begin position="1"/>
        <end position="12"/>
    </location>
</feature>
<dbReference type="EMBL" id="DXDC01000065">
    <property type="protein sequence ID" value="HIY65093.1"/>
    <property type="molecule type" value="Genomic_DNA"/>
</dbReference>
<feature type="region of interest" description="Disordered" evidence="1">
    <location>
        <begin position="1"/>
        <end position="47"/>
    </location>
</feature>
<comment type="caution">
    <text evidence="2">The sequence shown here is derived from an EMBL/GenBank/DDBJ whole genome shotgun (WGS) entry which is preliminary data.</text>
</comment>
<proteinExistence type="predicted"/>
<dbReference type="AlphaFoldDB" id="A0A9D1YSZ5"/>
<feature type="compositionally biased region" description="Polar residues" evidence="1">
    <location>
        <begin position="37"/>
        <end position="47"/>
    </location>
</feature>
<accession>A0A9D1YSZ5</accession>
<evidence type="ECO:0000313" key="3">
    <source>
        <dbReference type="Proteomes" id="UP000824005"/>
    </source>
</evidence>
<dbReference type="Proteomes" id="UP000824005">
    <property type="component" value="Unassembled WGS sequence"/>
</dbReference>
<gene>
    <name evidence="2" type="ORF">H9830_02310</name>
</gene>
<protein>
    <submittedName>
        <fullName evidence="2">Uncharacterized protein</fullName>
    </submittedName>
</protein>
<evidence type="ECO:0000256" key="1">
    <source>
        <dbReference type="SAM" id="MobiDB-lite"/>
    </source>
</evidence>
<name>A0A9D1YSZ5_9MICO</name>
<reference evidence="2" key="2">
    <citation type="submission" date="2021-04" db="EMBL/GenBank/DDBJ databases">
        <authorList>
            <person name="Gilroy R."/>
        </authorList>
    </citation>
    <scope>NUCLEOTIDE SEQUENCE</scope>
    <source>
        <strain evidence="2">ChiGjej1B1-98</strain>
    </source>
</reference>
<sequence>VRDLGVDDEEPLEWFWPPTAPVGYDGAPKPTDETIQRQHSPWTAPTRLTKTDHTWRLAYGEAIAQKPDPPQEYAESSHLLDDLRRIEWWPMTVQEAGKIQAERLMHTTRAAAYDLHSQGFTISTEPYETRMRELHDRMRSNKTAHLGDREARKWAGDLGARLSLIDAEAWASAVRTARAGGEGWSVSGPESRQ</sequence>
<feature type="non-terminal residue" evidence="2">
    <location>
        <position position="1"/>
    </location>
</feature>
<evidence type="ECO:0000313" key="2">
    <source>
        <dbReference type="EMBL" id="HIY65093.1"/>
    </source>
</evidence>
<organism evidence="2 3">
    <name type="scientific">Candidatus Agrococcus pullicola</name>
    <dbReference type="NCBI Taxonomy" id="2838429"/>
    <lineage>
        <taxon>Bacteria</taxon>
        <taxon>Bacillati</taxon>
        <taxon>Actinomycetota</taxon>
        <taxon>Actinomycetes</taxon>
        <taxon>Micrococcales</taxon>
        <taxon>Microbacteriaceae</taxon>
        <taxon>Agrococcus</taxon>
    </lineage>
</organism>